<evidence type="ECO:0000259" key="9">
    <source>
        <dbReference type="Pfam" id="PF01385"/>
    </source>
</evidence>
<evidence type="ECO:0000259" key="11">
    <source>
        <dbReference type="Pfam" id="PF12323"/>
    </source>
</evidence>
<dbReference type="Pfam" id="PF01385">
    <property type="entry name" value="OrfB_IS605"/>
    <property type="match status" value="1"/>
</dbReference>
<proteinExistence type="inferred from homology"/>
<evidence type="ECO:0000256" key="1">
    <source>
        <dbReference type="ARBA" id="ARBA00008761"/>
    </source>
</evidence>
<sequence>MTHRKVYRFRMEPTQVQGEALERMAGARRWVWNWGLARRKEVYEATKQSLPMAQLGAELTALKKQPETAWLKAVDSQLLQQALKDLDRAYQAFFGKRARFPRFKSRKKDEPRFRIPQRVKVEDSRVYVPKVGWVRIRQNQPIDCTIKGATFKRDAEGHWYVTLTAEFEMPDVALPPANPEKVVGIDLGLKDFAVLSDGTRIAPPKFYRAGECRLKKASKALSRKQKGSKNCEKARRRLSRVHAKVRNQRQDWLHKLTTNLVTRYDGLCIEDLSLKGMARTKLSRSVMDAALGEFRRQVEYKTVWHRKHLAVIDRYFPSSRLCRECGSINANLTLSDKVWTCGCGAVHDRDLNAARNIRAEGIRTIPLVYGQSPSREGIVPVVVGHTNTQNACGEPVRPRQQLRHGSVKQESHVL</sequence>
<accession>A0A399FCA5</accession>
<evidence type="ECO:0000256" key="7">
    <source>
        <dbReference type="ARBA" id="ARBA00023172"/>
    </source>
</evidence>
<evidence type="ECO:0000313" key="13">
    <source>
        <dbReference type="Proteomes" id="UP000266178"/>
    </source>
</evidence>
<dbReference type="GO" id="GO:0032196">
    <property type="term" value="P:transposition"/>
    <property type="evidence" value="ECO:0007669"/>
    <property type="project" value="UniProtKB-KW"/>
</dbReference>
<evidence type="ECO:0000256" key="3">
    <source>
        <dbReference type="ARBA" id="ARBA00022578"/>
    </source>
</evidence>
<dbReference type="PANTHER" id="PTHR30405">
    <property type="entry name" value="TRANSPOSASE"/>
    <property type="match status" value="1"/>
</dbReference>
<dbReference type="InterPro" id="IPR010095">
    <property type="entry name" value="Cas12f1-like_TNB"/>
</dbReference>
<feature type="domain" description="Probable transposase IS891/IS1136/IS1341" evidence="9">
    <location>
        <begin position="174"/>
        <end position="279"/>
    </location>
</feature>
<comment type="similarity">
    <text evidence="2">In the N-terminal section; belongs to the transposase 2 family.</text>
</comment>
<evidence type="ECO:0000256" key="2">
    <source>
        <dbReference type="ARBA" id="ARBA00011044"/>
    </source>
</evidence>
<evidence type="ECO:0000259" key="10">
    <source>
        <dbReference type="Pfam" id="PF07282"/>
    </source>
</evidence>
<keyword evidence="4" id="KW-0479">Metal-binding</keyword>
<reference evidence="12 13" key="1">
    <citation type="submission" date="2018-08" db="EMBL/GenBank/DDBJ databases">
        <title>Meiothermus granaticius genome AF-68 sequencing project.</title>
        <authorList>
            <person name="Da Costa M.S."/>
            <person name="Albuquerque L."/>
            <person name="Raposo P."/>
            <person name="Froufe H.J.C."/>
            <person name="Barroso C.S."/>
            <person name="Egas C."/>
        </authorList>
    </citation>
    <scope>NUCLEOTIDE SEQUENCE [LARGE SCALE GENOMIC DNA]</scope>
    <source>
        <strain evidence="12 13">AF-68</strain>
    </source>
</reference>
<organism evidence="12 13">
    <name type="scientific">Meiothermus granaticius NBRC 107808</name>
    <dbReference type="NCBI Taxonomy" id="1227551"/>
    <lineage>
        <taxon>Bacteria</taxon>
        <taxon>Thermotogati</taxon>
        <taxon>Deinococcota</taxon>
        <taxon>Deinococci</taxon>
        <taxon>Thermales</taxon>
        <taxon>Thermaceae</taxon>
        <taxon>Meiothermus</taxon>
    </lineage>
</organism>
<dbReference type="PANTHER" id="PTHR30405:SF25">
    <property type="entry name" value="RNA-GUIDED DNA ENDONUCLEASE INSQ-RELATED"/>
    <property type="match status" value="1"/>
</dbReference>
<dbReference type="OrthoDB" id="56768at2"/>
<feature type="domain" description="Cas12f1-like TNB" evidence="10">
    <location>
        <begin position="292"/>
        <end position="357"/>
    </location>
</feature>
<dbReference type="EMBL" id="QWLB01000017">
    <property type="protein sequence ID" value="RIH92622.1"/>
    <property type="molecule type" value="Genomic_DNA"/>
</dbReference>
<dbReference type="RefSeq" id="WP_119357015.1">
    <property type="nucleotide sequence ID" value="NZ_BJXM01000017.1"/>
</dbReference>
<feature type="region of interest" description="Disordered" evidence="8">
    <location>
        <begin position="389"/>
        <end position="414"/>
    </location>
</feature>
<dbReference type="NCBIfam" id="NF040570">
    <property type="entry name" value="guided_TnpB"/>
    <property type="match status" value="1"/>
</dbReference>
<dbReference type="InterPro" id="IPR051399">
    <property type="entry name" value="RNA-guided_DNA_endo/Transpos"/>
</dbReference>
<dbReference type="GO" id="GO:0003677">
    <property type="term" value="F:DNA binding"/>
    <property type="evidence" value="ECO:0007669"/>
    <property type="project" value="UniProtKB-KW"/>
</dbReference>
<gene>
    <name evidence="12" type="ORF">Mgrana_01523</name>
</gene>
<dbReference type="Pfam" id="PF12323">
    <property type="entry name" value="HTH_OrfB_IS605"/>
    <property type="match status" value="1"/>
</dbReference>
<keyword evidence="13" id="KW-1185">Reference proteome</keyword>
<dbReference type="InterPro" id="IPR001959">
    <property type="entry name" value="Transposase"/>
</dbReference>
<comment type="similarity">
    <text evidence="1">In the C-terminal section; belongs to the transposase 35 family.</text>
</comment>
<keyword evidence="5" id="KW-0862">Zinc</keyword>
<evidence type="ECO:0000256" key="8">
    <source>
        <dbReference type="SAM" id="MobiDB-lite"/>
    </source>
</evidence>
<dbReference type="InterPro" id="IPR021027">
    <property type="entry name" value="Transposase_put_HTH"/>
</dbReference>
<keyword evidence="7" id="KW-0233">DNA recombination</keyword>
<feature type="domain" description="Transposase putative helix-turn-helix" evidence="11">
    <location>
        <begin position="1"/>
        <end position="47"/>
    </location>
</feature>
<dbReference type="Pfam" id="PF07282">
    <property type="entry name" value="Cas12f1-like_TNB"/>
    <property type="match status" value="1"/>
</dbReference>
<evidence type="ECO:0000313" key="12">
    <source>
        <dbReference type="EMBL" id="RIH92622.1"/>
    </source>
</evidence>
<evidence type="ECO:0000256" key="4">
    <source>
        <dbReference type="ARBA" id="ARBA00022723"/>
    </source>
</evidence>
<name>A0A399FCA5_9DEIN</name>
<keyword evidence="6" id="KW-0238">DNA-binding</keyword>
<keyword evidence="3" id="KW-0815">Transposition</keyword>
<dbReference type="GO" id="GO:0046872">
    <property type="term" value="F:metal ion binding"/>
    <property type="evidence" value="ECO:0007669"/>
    <property type="project" value="UniProtKB-KW"/>
</dbReference>
<evidence type="ECO:0000256" key="6">
    <source>
        <dbReference type="ARBA" id="ARBA00023125"/>
    </source>
</evidence>
<comment type="caution">
    <text evidence="12">The sequence shown here is derived from an EMBL/GenBank/DDBJ whole genome shotgun (WGS) entry which is preliminary data.</text>
</comment>
<evidence type="ECO:0000256" key="5">
    <source>
        <dbReference type="ARBA" id="ARBA00022833"/>
    </source>
</evidence>
<protein>
    <submittedName>
        <fullName evidence="12">Putative transposase</fullName>
    </submittedName>
</protein>
<dbReference type="Proteomes" id="UP000266178">
    <property type="component" value="Unassembled WGS sequence"/>
</dbReference>
<dbReference type="AlphaFoldDB" id="A0A399FCA5"/>
<dbReference type="GO" id="GO:0006310">
    <property type="term" value="P:DNA recombination"/>
    <property type="evidence" value="ECO:0007669"/>
    <property type="project" value="UniProtKB-KW"/>
</dbReference>